<feature type="coiled-coil region" evidence="7">
    <location>
        <begin position="139"/>
        <end position="173"/>
    </location>
</feature>
<dbReference type="STRING" id="28573.A0A0U1LS46"/>
<dbReference type="Pfam" id="PF05700">
    <property type="entry name" value="BCAS2"/>
    <property type="match status" value="1"/>
</dbReference>
<comment type="subcellular location">
    <subcellularLocation>
        <location evidence="1">Nucleus</location>
    </subcellularLocation>
</comment>
<dbReference type="GO" id="GO:0071011">
    <property type="term" value="C:precatalytic spliceosome"/>
    <property type="evidence" value="ECO:0007669"/>
    <property type="project" value="TreeGrafter"/>
</dbReference>
<dbReference type="EMBL" id="CVMT01000002">
    <property type="protein sequence ID" value="CRG85284.1"/>
    <property type="molecule type" value="Genomic_DNA"/>
</dbReference>
<evidence type="ECO:0000256" key="1">
    <source>
        <dbReference type="ARBA" id="ARBA00004123"/>
    </source>
</evidence>
<dbReference type="AlphaFoldDB" id="A0A0U1LS46"/>
<dbReference type="GO" id="GO:0008380">
    <property type="term" value="P:RNA splicing"/>
    <property type="evidence" value="ECO:0007669"/>
    <property type="project" value="UniProtKB-KW"/>
</dbReference>
<dbReference type="GO" id="GO:0006397">
    <property type="term" value="P:mRNA processing"/>
    <property type="evidence" value="ECO:0007669"/>
    <property type="project" value="UniProtKB-KW"/>
</dbReference>
<gene>
    <name evidence="8" type="ORF">PISL3812_02388</name>
</gene>
<dbReference type="Proteomes" id="UP000054383">
    <property type="component" value="Unassembled WGS sequence"/>
</dbReference>
<evidence type="ECO:0000256" key="2">
    <source>
        <dbReference type="ARBA" id="ARBA00010788"/>
    </source>
</evidence>
<sequence length="219" mass="24234">MPLINEWHASLPYIDGEPDAQARAQAEKLISSELSPQSRSTLHPAIPALPESRFTPLVEQELARKEAGLPLTGGIDLSRYEAPEAPDGKATNKEEAAQALQQWREALVKAYTSSSHLSMRHANLSLLEENGKNAWLIGNSQLEDILRSVEKELADTKETVENIHKERKLAQEAGHGELAGLEETWKNGVGATLDVEVAAENLRLQILEQRRQQAQQVAR</sequence>
<protein>
    <submittedName>
        <fullName evidence="8">Pre-mRNA-splicing factor SPF27</fullName>
    </submittedName>
</protein>
<dbReference type="PANTHER" id="PTHR13296">
    <property type="entry name" value="BCAS2 PROTEIN"/>
    <property type="match status" value="1"/>
</dbReference>
<dbReference type="GO" id="GO:0071013">
    <property type="term" value="C:catalytic step 2 spliceosome"/>
    <property type="evidence" value="ECO:0007669"/>
    <property type="project" value="TreeGrafter"/>
</dbReference>
<accession>A0A0U1LS46</accession>
<name>A0A0U1LS46_TALIS</name>
<evidence type="ECO:0000256" key="7">
    <source>
        <dbReference type="SAM" id="Coils"/>
    </source>
</evidence>
<dbReference type="InterPro" id="IPR008409">
    <property type="entry name" value="SPF27"/>
</dbReference>
<proteinExistence type="inferred from homology"/>
<dbReference type="GO" id="GO:0000974">
    <property type="term" value="C:Prp19 complex"/>
    <property type="evidence" value="ECO:0007669"/>
    <property type="project" value="TreeGrafter"/>
</dbReference>
<keyword evidence="6" id="KW-0539">Nucleus</keyword>
<comment type="similarity">
    <text evidence="2">Belongs to the SPF27 family.</text>
</comment>
<keyword evidence="4" id="KW-0747">Spliceosome</keyword>
<keyword evidence="9" id="KW-1185">Reference proteome</keyword>
<keyword evidence="3" id="KW-0507">mRNA processing</keyword>
<dbReference type="OrthoDB" id="205794at2759"/>
<evidence type="ECO:0000313" key="9">
    <source>
        <dbReference type="Proteomes" id="UP000054383"/>
    </source>
</evidence>
<evidence type="ECO:0000256" key="4">
    <source>
        <dbReference type="ARBA" id="ARBA00022728"/>
    </source>
</evidence>
<evidence type="ECO:0000256" key="6">
    <source>
        <dbReference type="ARBA" id="ARBA00023242"/>
    </source>
</evidence>
<dbReference type="PANTHER" id="PTHR13296:SF0">
    <property type="entry name" value="PRE-MRNA-SPLICING FACTOR SPF27"/>
    <property type="match status" value="1"/>
</dbReference>
<evidence type="ECO:0000256" key="5">
    <source>
        <dbReference type="ARBA" id="ARBA00023187"/>
    </source>
</evidence>
<keyword evidence="7" id="KW-0175">Coiled coil</keyword>
<keyword evidence="5" id="KW-0508">mRNA splicing</keyword>
<dbReference type="OMA" id="SAWQESI"/>
<organism evidence="8 9">
    <name type="scientific">Talaromyces islandicus</name>
    <name type="common">Penicillium islandicum</name>
    <dbReference type="NCBI Taxonomy" id="28573"/>
    <lineage>
        <taxon>Eukaryota</taxon>
        <taxon>Fungi</taxon>
        <taxon>Dikarya</taxon>
        <taxon>Ascomycota</taxon>
        <taxon>Pezizomycotina</taxon>
        <taxon>Eurotiomycetes</taxon>
        <taxon>Eurotiomycetidae</taxon>
        <taxon>Eurotiales</taxon>
        <taxon>Trichocomaceae</taxon>
        <taxon>Talaromyces</taxon>
        <taxon>Talaromyces sect. Islandici</taxon>
    </lineage>
</organism>
<reference evidence="8 9" key="1">
    <citation type="submission" date="2015-04" db="EMBL/GenBank/DDBJ databases">
        <authorList>
            <person name="Syromyatnikov M.Y."/>
            <person name="Popov V.N."/>
        </authorList>
    </citation>
    <scope>NUCLEOTIDE SEQUENCE [LARGE SCALE GENOMIC DNA]</scope>
    <source>
        <strain evidence="8">WF-38-12</strain>
    </source>
</reference>
<evidence type="ECO:0000256" key="3">
    <source>
        <dbReference type="ARBA" id="ARBA00022664"/>
    </source>
</evidence>
<evidence type="ECO:0000313" key="8">
    <source>
        <dbReference type="EMBL" id="CRG85284.1"/>
    </source>
</evidence>